<comment type="caution">
    <text evidence="11">The sequence shown here is derived from an EMBL/GenBank/DDBJ whole genome shotgun (WGS) entry which is preliminary data.</text>
</comment>
<evidence type="ECO:0000259" key="10">
    <source>
        <dbReference type="PROSITE" id="PS50089"/>
    </source>
</evidence>
<evidence type="ECO:0000256" key="6">
    <source>
        <dbReference type="ARBA" id="ARBA00022786"/>
    </source>
</evidence>
<protein>
    <recommendedName>
        <fullName evidence="2">RING-type E3 ubiquitin transferase</fullName>
        <ecNumber evidence="2">2.3.2.27</ecNumber>
    </recommendedName>
</protein>
<keyword evidence="7" id="KW-0862">Zinc</keyword>
<evidence type="ECO:0000256" key="3">
    <source>
        <dbReference type="ARBA" id="ARBA00022679"/>
    </source>
</evidence>
<dbReference type="Pfam" id="PF14369">
    <property type="entry name" value="Zn_ribbon_19"/>
    <property type="match status" value="1"/>
</dbReference>
<dbReference type="SUPFAM" id="SSF57850">
    <property type="entry name" value="RING/U-box"/>
    <property type="match status" value="1"/>
</dbReference>
<dbReference type="PANTHER" id="PTHR15710:SF18">
    <property type="entry name" value="RING-TYPE E3 UBIQUITIN TRANSFERASE"/>
    <property type="match status" value="1"/>
</dbReference>
<sequence length="348" mass="39928">MSVTPPTSNVRSVNYIHRTYRLYWCYQCHRSVRVATSNNPSEIICPRCFGEFLHELDVVRPRPRSRLILDLSGIDASPEARLLEALSLMLLNPQQPAPQQHPFHRRRRSSSEFDFRRNRWEIENDNGSRAPWSYDILFPSSNQNPHSRRSRRRTTNEDEDEDMSLPTFNPSDPQAVDPRNYFAGPGLNELIEELTQNDRPGPSPAPASAIDALPTVKMTQDYLTNNESTCPVCKDEFEVGVDVREMPCKHVYHSDCIVPWLRLHNSCPVCRNELPAANDQQQPHEEGDSDSQDTSSSVGGTEEHGARNRRGGWRWNNLSSLWPFRSRHRDFNSHDDNASTATRGGKYF</sequence>
<reference evidence="11" key="1">
    <citation type="submission" date="2022-04" db="EMBL/GenBank/DDBJ databases">
        <title>A functionally conserved STORR gene fusion in Papaver species that diverged 16.8 million years ago.</title>
        <authorList>
            <person name="Catania T."/>
        </authorList>
    </citation>
    <scope>NUCLEOTIDE SEQUENCE</scope>
    <source>
        <strain evidence="11">S-188037</strain>
    </source>
</reference>
<dbReference type="EC" id="2.3.2.27" evidence="2"/>
<evidence type="ECO:0000256" key="1">
    <source>
        <dbReference type="ARBA" id="ARBA00000900"/>
    </source>
</evidence>
<name>A0AAD4SLH2_9MAGN</name>
<evidence type="ECO:0000256" key="4">
    <source>
        <dbReference type="ARBA" id="ARBA00022723"/>
    </source>
</evidence>
<dbReference type="PANTHER" id="PTHR15710">
    <property type="entry name" value="E3 UBIQUITIN-PROTEIN LIGASE PRAJA"/>
    <property type="match status" value="1"/>
</dbReference>
<evidence type="ECO:0000313" key="12">
    <source>
        <dbReference type="Proteomes" id="UP001202328"/>
    </source>
</evidence>
<comment type="catalytic activity">
    <reaction evidence="1">
        <text>S-ubiquitinyl-[E2 ubiquitin-conjugating enzyme]-L-cysteine + [acceptor protein]-L-lysine = [E2 ubiquitin-conjugating enzyme]-L-cysteine + N(6)-ubiquitinyl-[acceptor protein]-L-lysine.</text>
        <dbReference type="EC" id="2.3.2.27"/>
    </reaction>
</comment>
<feature type="region of interest" description="Disordered" evidence="9">
    <location>
        <begin position="134"/>
        <end position="184"/>
    </location>
</feature>
<dbReference type="FunFam" id="3.30.40.10:FF:000022">
    <property type="entry name" value="E3 ubiquitin-protein ligase RING1-like"/>
    <property type="match status" value="1"/>
</dbReference>
<organism evidence="11 12">
    <name type="scientific">Papaver atlanticum</name>
    <dbReference type="NCBI Taxonomy" id="357466"/>
    <lineage>
        <taxon>Eukaryota</taxon>
        <taxon>Viridiplantae</taxon>
        <taxon>Streptophyta</taxon>
        <taxon>Embryophyta</taxon>
        <taxon>Tracheophyta</taxon>
        <taxon>Spermatophyta</taxon>
        <taxon>Magnoliopsida</taxon>
        <taxon>Ranunculales</taxon>
        <taxon>Papaveraceae</taxon>
        <taxon>Papaveroideae</taxon>
        <taxon>Papaver</taxon>
    </lineage>
</organism>
<feature type="region of interest" description="Disordered" evidence="9">
    <location>
        <begin position="278"/>
        <end position="348"/>
    </location>
</feature>
<gene>
    <name evidence="11" type="ORF">MKW98_012010</name>
</gene>
<dbReference type="GO" id="GO:0016567">
    <property type="term" value="P:protein ubiquitination"/>
    <property type="evidence" value="ECO:0007669"/>
    <property type="project" value="TreeGrafter"/>
</dbReference>
<dbReference type="Gene3D" id="3.30.40.10">
    <property type="entry name" value="Zinc/RING finger domain, C3HC4 (zinc finger)"/>
    <property type="match status" value="1"/>
</dbReference>
<dbReference type="SMART" id="SM00184">
    <property type="entry name" value="RING"/>
    <property type="match status" value="1"/>
</dbReference>
<dbReference type="AlphaFoldDB" id="A0AAD4SLH2"/>
<keyword evidence="3" id="KW-0808">Transferase</keyword>
<evidence type="ECO:0000256" key="9">
    <source>
        <dbReference type="SAM" id="MobiDB-lite"/>
    </source>
</evidence>
<evidence type="ECO:0000256" key="8">
    <source>
        <dbReference type="PROSITE-ProRule" id="PRU00175"/>
    </source>
</evidence>
<keyword evidence="12" id="KW-1185">Reference proteome</keyword>
<dbReference type="Pfam" id="PF13639">
    <property type="entry name" value="zf-RING_2"/>
    <property type="match status" value="1"/>
</dbReference>
<dbReference type="EMBL" id="JAJJMB010009816">
    <property type="protein sequence ID" value="KAI3912199.1"/>
    <property type="molecule type" value="Genomic_DNA"/>
</dbReference>
<evidence type="ECO:0000256" key="5">
    <source>
        <dbReference type="ARBA" id="ARBA00022771"/>
    </source>
</evidence>
<dbReference type="GO" id="GO:0061630">
    <property type="term" value="F:ubiquitin protein ligase activity"/>
    <property type="evidence" value="ECO:0007669"/>
    <property type="project" value="UniProtKB-EC"/>
</dbReference>
<dbReference type="InterPro" id="IPR001841">
    <property type="entry name" value="Znf_RING"/>
</dbReference>
<proteinExistence type="predicted"/>
<keyword evidence="6" id="KW-0833">Ubl conjugation pathway</keyword>
<feature type="domain" description="RING-type" evidence="10">
    <location>
        <begin position="230"/>
        <end position="271"/>
    </location>
</feature>
<keyword evidence="4" id="KW-0479">Metal-binding</keyword>
<evidence type="ECO:0000313" key="11">
    <source>
        <dbReference type="EMBL" id="KAI3912199.1"/>
    </source>
</evidence>
<evidence type="ECO:0000256" key="2">
    <source>
        <dbReference type="ARBA" id="ARBA00012483"/>
    </source>
</evidence>
<dbReference type="GO" id="GO:0008270">
    <property type="term" value="F:zinc ion binding"/>
    <property type="evidence" value="ECO:0007669"/>
    <property type="project" value="UniProtKB-KW"/>
</dbReference>
<accession>A0AAD4SLH2</accession>
<dbReference type="CDD" id="cd16667">
    <property type="entry name" value="RING-H2_RNF126-like"/>
    <property type="match status" value="1"/>
</dbReference>
<keyword evidence="5 8" id="KW-0863">Zinc-finger</keyword>
<dbReference type="InterPro" id="IPR013083">
    <property type="entry name" value="Znf_RING/FYVE/PHD"/>
</dbReference>
<evidence type="ECO:0000256" key="7">
    <source>
        <dbReference type="ARBA" id="ARBA00022833"/>
    </source>
</evidence>
<dbReference type="Proteomes" id="UP001202328">
    <property type="component" value="Unassembled WGS sequence"/>
</dbReference>
<dbReference type="PROSITE" id="PS50089">
    <property type="entry name" value="ZF_RING_2"/>
    <property type="match status" value="1"/>
</dbReference>
<dbReference type="InterPro" id="IPR039525">
    <property type="entry name" value="RNF126-like_zinc-ribbon"/>
</dbReference>
<dbReference type="GO" id="GO:0005737">
    <property type="term" value="C:cytoplasm"/>
    <property type="evidence" value="ECO:0007669"/>
    <property type="project" value="TreeGrafter"/>
</dbReference>